<dbReference type="PANTHER" id="PTHR35936">
    <property type="entry name" value="MEMBRANE-BOUND LYTIC MUREIN TRANSGLYCOSYLASE F"/>
    <property type="match status" value="1"/>
</dbReference>
<dbReference type="Gene3D" id="3.40.190.10">
    <property type="entry name" value="Periplasmic binding protein-like II"/>
    <property type="match status" value="2"/>
</dbReference>
<feature type="chain" id="PRO_5038464792" evidence="2">
    <location>
        <begin position="23"/>
        <end position="298"/>
    </location>
</feature>
<dbReference type="InterPro" id="IPR001638">
    <property type="entry name" value="Solute-binding_3/MltF_N"/>
</dbReference>
<accession>A0A095ZCA9</accession>
<sequence length="298" mass="31404">MRRSLAAAAATLAAALTVGLTGCVTNDEGGHPDGWEPVSPDPVPELADQVPEDIRARGTISIGTNPPFAPLEFKDAKGEIVGFDLDLARATARVLDLDLVVREQDFTLILPSISAGTVDFGASGFTSNEERRQTYDFVDYLDTGLQWARPAGSDVTPDDACGLEIAVQRGTVAEMEDLPARSDACVAEGKAPIKRLAYQDAGTAATAVVLGRADAIAADSPVSAWAVARADGKLEMAGDIYDGAPFGWPVPKGSELGPLLADALQHLIDTGEYERILTMWGLDDGAVDQARINGEDIR</sequence>
<feature type="signal peptide" evidence="2">
    <location>
        <begin position="1"/>
        <end position="22"/>
    </location>
</feature>
<gene>
    <name evidence="4" type="ORF">HMPREF1650_08350</name>
</gene>
<evidence type="ECO:0000259" key="3">
    <source>
        <dbReference type="SMART" id="SM00062"/>
    </source>
</evidence>
<organism evidence="4 5">
    <name type="scientific">Corynebacterium freneyi DNF00450</name>
    <dbReference type="NCBI Taxonomy" id="1287475"/>
    <lineage>
        <taxon>Bacteria</taxon>
        <taxon>Bacillati</taxon>
        <taxon>Actinomycetota</taxon>
        <taxon>Actinomycetes</taxon>
        <taxon>Mycobacteriales</taxon>
        <taxon>Corynebacteriaceae</taxon>
        <taxon>Corynebacterium</taxon>
    </lineage>
</organism>
<evidence type="ECO:0000313" key="5">
    <source>
        <dbReference type="Proteomes" id="UP000029548"/>
    </source>
</evidence>
<reference evidence="4 5" key="1">
    <citation type="submission" date="2014-07" db="EMBL/GenBank/DDBJ databases">
        <authorList>
            <person name="McCorrison J."/>
            <person name="Sanka R."/>
            <person name="Torralba M."/>
            <person name="Gillis M."/>
            <person name="Haft D.H."/>
            <person name="Methe B."/>
            <person name="Sutton G."/>
            <person name="Nelson K.E."/>
        </authorList>
    </citation>
    <scope>NUCLEOTIDE SEQUENCE [LARGE SCALE GENOMIC DNA]</scope>
    <source>
        <strain evidence="4 5">DNF00450</strain>
    </source>
</reference>
<name>A0A095ZCA9_9CORY</name>
<dbReference type="CDD" id="cd01004">
    <property type="entry name" value="PBP2_MidA_like"/>
    <property type="match status" value="1"/>
</dbReference>
<keyword evidence="1 2" id="KW-0732">Signal</keyword>
<dbReference type="PROSITE" id="PS51257">
    <property type="entry name" value="PROKAR_LIPOPROTEIN"/>
    <property type="match status" value="1"/>
</dbReference>
<dbReference type="Pfam" id="PF00497">
    <property type="entry name" value="SBP_bac_3"/>
    <property type="match status" value="1"/>
</dbReference>
<dbReference type="SMART" id="SM00062">
    <property type="entry name" value="PBPb"/>
    <property type="match status" value="1"/>
</dbReference>
<dbReference type="RefSeq" id="WP_035122557.1">
    <property type="nucleotide sequence ID" value="NZ_JRNE01000057.1"/>
</dbReference>
<proteinExistence type="predicted"/>
<protein>
    <submittedName>
        <fullName evidence="4">ABC transporter substrate-binding protein</fullName>
    </submittedName>
</protein>
<dbReference type="AlphaFoldDB" id="A0A095ZCA9"/>
<evidence type="ECO:0000256" key="1">
    <source>
        <dbReference type="ARBA" id="ARBA00022729"/>
    </source>
</evidence>
<evidence type="ECO:0000313" key="4">
    <source>
        <dbReference type="EMBL" id="KGF16302.1"/>
    </source>
</evidence>
<evidence type="ECO:0000256" key="2">
    <source>
        <dbReference type="SAM" id="SignalP"/>
    </source>
</evidence>
<dbReference type="PANTHER" id="PTHR35936:SF17">
    <property type="entry name" value="ARGININE-BINDING EXTRACELLULAR PROTEIN ARTP"/>
    <property type="match status" value="1"/>
</dbReference>
<feature type="domain" description="Solute-binding protein family 3/N-terminal" evidence="3">
    <location>
        <begin position="59"/>
        <end position="284"/>
    </location>
</feature>
<dbReference type="SUPFAM" id="SSF53850">
    <property type="entry name" value="Periplasmic binding protein-like II"/>
    <property type="match status" value="1"/>
</dbReference>
<comment type="caution">
    <text evidence="4">The sequence shown here is derived from an EMBL/GenBank/DDBJ whole genome shotgun (WGS) entry which is preliminary data.</text>
</comment>
<dbReference type="Proteomes" id="UP000029548">
    <property type="component" value="Unassembled WGS sequence"/>
</dbReference>
<dbReference type="EMBL" id="JRNE01000057">
    <property type="protein sequence ID" value="KGF16302.1"/>
    <property type="molecule type" value="Genomic_DNA"/>
</dbReference>
<dbReference type="eggNOG" id="COG0834">
    <property type="taxonomic scope" value="Bacteria"/>
</dbReference>